<keyword evidence="5" id="KW-1133">Transmembrane helix</keyword>
<dbReference type="eggNOG" id="ENOG502SJMR">
    <property type="taxonomic scope" value="Eukaryota"/>
</dbReference>
<evidence type="ECO:0000256" key="1">
    <source>
        <dbReference type="ARBA" id="ARBA00004685"/>
    </source>
</evidence>
<dbReference type="PANTHER" id="PTHR33365">
    <property type="entry name" value="YALI0B05434P"/>
    <property type="match status" value="1"/>
</dbReference>
<evidence type="ECO:0000313" key="6">
    <source>
        <dbReference type="EMBL" id="KFX44685.1"/>
    </source>
</evidence>
<dbReference type="AlphaFoldDB" id="A0A093UXL3"/>
<comment type="similarity">
    <text evidence="3">Belongs to the ustYa family.</text>
</comment>
<dbReference type="InterPro" id="IPR021765">
    <property type="entry name" value="UstYa-like"/>
</dbReference>
<evidence type="ECO:0000256" key="3">
    <source>
        <dbReference type="ARBA" id="ARBA00035112"/>
    </source>
</evidence>
<dbReference type="GO" id="GO:0043386">
    <property type="term" value="P:mycotoxin biosynthetic process"/>
    <property type="evidence" value="ECO:0007669"/>
    <property type="project" value="InterPro"/>
</dbReference>
<dbReference type="HOGENOM" id="CLU_042941_4_0_1"/>
<evidence type="ECO:0000256" key="4">
    <source>
        <dbReference type="SAM" id="MobiDB-lite"/>
    </source>
</evidence>
<evidence type="ECO:0000256" key="2">
    <source>
        <dbReference type="ARBA" id="ARBA00023002"/>
    </source>
</evidence>
<gene>
    <name evidence="6" type="ORF">GQ26_0271100</name>
</gene>
<keyword evidence="2" id="KW-0560">Oxidoreductase</keyword>
<feature type="transmembrane region" description="Helical" evidence="5">
    <location>
        <begin position="44"/>
        <end position="63"/>
    </location>
</feature>
<protein>
    <submittedName>
        <fullName evidence="6">Uncharacterized protein</fullName>
    </submittedName>
</protein>
<reference evidence="6" key="1">
    <citation type="journal article" date="2014" name="PLoS Genet.">
        <title>Signature Gene Expression Reveals Novel Clues to the Molecular Mechanisms of Dimorphic Transition in Penicillium marneffei.</title>
        <authorList>
            <person name="Yang E."/>
            <person name="Wang G."/>
            <person name="Cai J."/>
            <person name="Woo P.C."/>
            <person name="Lau S.K."/>
            <person name="Yuen K.-Y."/>
            <person name="Chow W.-N."/>
            <person name="Lin X."/>
        </authorList>
    </citation>
    <scope>NUCLEOTIDE SEQUENCE [LARGE SCALE GENOMIC DNA]</scope>
    <source>
        <strain evidence="6">PM1</strain>
    </source>
</reference>
<feature type="compositionally biased region" description="Basic and acidic residues" evidence="4">
    <location>
        <begin position="18"/>
        <end position="28"/>
    </location>
</feature>
<keyword evidence="5" id="KW-0812">Transmembrane</keyword>
<dbReference type="EMBL" id="JPOX01000027">
    <property type="protein sequence ID" value="KFX44685.1"/>
    <property type="molecule type" value="Genomic_DNA"/>
</dbReference>
<sequence>MSISNDEDDTERQAFLPRDTRIEEKTPPETDSANWTHYKHHLRLFLEIFMAVVILILSIRSIYDKDKDMNGRSPVPIFPLKTYTFNENSKYMNESIFSSSDATLKTLHNWIELSAGSSPSRRQQNRKQDDAIGLSEPYSIEAHWTTEPVYMMSVFHQLHCLSYLVQAYQSAFAGTALTQELAHHSSHCFDYLRQSIMCAADTTLEGKTESGPGWGSTHQCKDYDALLKWANEHSVTAWRANMIDTAIL</sequence>
<name>A0A093UXL3_TALMA</name>
<organism evidence="6">
    <name type="scientific">Talaromyces marneffei PM1</name>
    <dbReference type="NCBI Taxonomy" id="1077442"/>
    <lineage>
        <taxon>Eukaryota</taxon>
        <taxon>Fungi</taxon>
        <taxon>Dikarya</taxon>
        <taxon>Ascomycota</taxon>
        <taxon>Pezizomycotina</taxon>
        <taxon>Eurotiomycetes</taxon>
        <taxon>Eurotiomycetidae</taxon>
        <taxon>Eurotiales</taxon>
        <taxon>Trichocomaceae</taxon>
        <taxon>Talaromyces</taxon>
        <taxon>Talaromyces sect. Talaromyces</taxon>
    </lineage>
</organism>
<dbReference type="GO" id="GO:0016491">
    <property type="term" value="F:oxidoreductase activity"/>
    <property type="evidence" value="ECO:0007669"/>
    <property type="project" value="UniProtKB-KW"/>
</dbReference>
<comment type="pathway">
    <text evidence="1">Mycotoxin biosynthesis.</text>
</comment>
<evidence type="ECO:0000256" key="5">
    <source>
        <dbReference type="SAM" id="Phobius"/>
    </source>
</evidence>
<feature type="compositionally biased region" description="Acidic residues" evidence="4">
    <location>
        <begin position="1"/>
        <end position="10"/>
    </location>
</feature>
<feature type="region of interest" description="Disordered" evidence="4">
    <location>
        <begin position="1"/>
        <end position="32"/>
    </location>
</feature>
<proteinExistence type="inferred from homology"/>
<dbReference type="PANTHER" id="PTHR33365:SF11">
    <property type="entry name" value="TAT PATHWAY SIGNAL SEQUENCE"/>
    <property type="match status" value="1"/>
</dbReference>
<comment type="caution">
    <text evidence="6">The sequence shown here is derived from an EMBL/GenBank/DDBJ whole genome shotgun (WGS) entry which is preliminary data.</text>
</comment>
<accession>A0A093UXL3</accession>
<keyword evidence="5" id="KW-0472">Membrane</keyword>
<dbReference type="Pfam" id="PF11807">
    <property type="entry name" value="UstYa"/>
    <property type="match status" value="1"/>
</dbReference>